<dbReference type="EMBL" id="CP086718">
    <property type="protein sequence ID" value="WOO83393.1"/>
    <property type="molecule type" value="Genomic_DNA"/>
</dbReference>
<dbReference type="CDD" id="cd16147">
    <property type="entry name" value="G6S"/>
    <property type="match status" value="1"/>
</dbReference>
<dbReference type="EC" id="3.1.6.1" evidence="2"/>
<organism evidence="5 6">
    <name type="scientific">Vanrija pseudolonga</name>
    <dbReference type="NCBI Taxonomy" id="143232"/>
    <lineage>
        <taxon>Eukaryota</taxon>
        <taxon>Fungi</taxon>
        <taxon>Dikarya</taxon>
        <taxon>Basidiomycota</taxon>
        <taxon>Agaricomycotina</taxon>
        <taxon>Tremellomycetes</taxon>
        <taxon>Trichosporonales</taxon>
        <taxon>Trichosporonaceae</taxon>
        <taxon>Vanrija</taxon>
    </lineage>
</organism>
<dbReference type="InterPro" id="IPR000917">
    <property type="entry name" value="Sulfatase_N"/>
</dbReference>
<comment type="catalytic activity">
    <reaction evidence="2">
        <text>an aryl sulfate + H2O = a phenol + sulfate + H(+)</text>
        <dbReference type="Rhea" id="RHEA:17261"/>
        <dbReference type="ChEBI" id="CHEBI:15377"/>
        <dbReference type="ChEBI" id="CHEBI:15378"/>
        <dbReference type="ChEBI" id="CHEBI:16189"/>
        <dbReference type="ChEBI" id="CHEBI:33853"/>
        <dbReference type="ChEBI" id="CHEBI:140317"/>
        <dbReference type="EC" id="3.1.6.1"/>
    </reaction>
</comment>
<feature type="modified residue" description="3-oxoalanine (Cys)" evidence="3">
    <location>
        <position position="78"/>
    </location>
</feature>
<dbReference type="GO" id="GO:0008449">
    <property type="term" value="F:N-acetylglucosamine-6-sulfatase activity"/>
    <property type="evidence" value="ECO:0007669"/>
    <property type="project" value="TreeGrafter"/>
</dbReference>
<dbReference type="InterPro" id="IPR012083">
    <property type="entry name" value="Arylsulfatase"/>
</dbReference>
<dbReference type="Proteomes" id="UP000827549">
    <property type="component" value="Chromosome 5"/>
</dbReference>
<dbReference type="GO" id="GO:0004065">
    <property type="term" value="F:arylsulfatase activity"/>
    <property type="evidence" value="ECO:0007669"/>
    <property type="project" value="UniProtKB-UniRule"/>
</dbReference>
<keyword evidence="6" id="KW-1185">Reference proteome</keyword>
<keyword evidence="2" id="KW-0378">Hydrolase</keyword>
<evidence type="ECO:0000259" key="4">
    <source>
        <dbReference type="Pfam" id="PF00884"/>
    </source>
</evidence>
<dbReference type="Gene3D" id="3.40.720.10">
    <property type="entry name" value="Alkaline Phosphatase, subunit A"/>
    <property type="match status" value="1"/>
</dbReference>
<dbReference type="GeneID" id="87810094"/>
<dbReference type="InterPro" id="IPR017850">
    <property type="entry name" value="Alkaline_phosphatase_core_sf"/>
</dbReference>
<dbReference type="Pfam" id="PF00884">
    <property type="entry name" value="Sulfatase"/>
    <property type="match status" value="1"/>
</dbReference>
<comment type="PTM">
    <text evidence="3">The conversion to 3-oxoalanine (also known as C-formylglycine, FGly), of a serine or cysteine residue in prokaryotes and of a cysteine residue in eukaryotes, is critical for catalytic activity.</text>
</comment>
<accession>A0AAF0YH19</accession>
<sequence>MRIAIAGVLAVIGLVIVWLSFDDDYVASTKPNIILILTDDQDKGTLHPSVPHLLPRTAQHLVQEGTYYENFFAPVSVCCPSRVSLLRTQYAHNHNITYVTKPWGGWEVFNKYGYVGKTLPDWLQRAGYDTFYVGKLMNDHTASNCQSLPVSGFTSSDFLVDPYTYDYWNPGFSRDNGPVKVYRNQYSTDILARKSIDYLKRALEFDRPFFLTIAPIAPHSWIDSKRLKGDESFKIPFNIPASAPRHANLFATERAPRYESWNPDEPHGVSWVRELPKLNTTQEAYLDEFYRGRLRALQAVDELVERVVQKVEKAGKLDNTYIIYTADNGFAIGSHRRQPGKTLGFEEDIHVPLVIRGPGIKRGFVDKLSSYGIVDLSRTILELAGAKTDHENDGVKINLHDGADEAAALAQLPEDVPPNATVPDSAHGDARHSITEYWVLGGDEGIYATGPHVNNTYRTLRVHDEVAGRAVTWSYSVWCTGERELYDLVDDPYQVRNLLAPLNALGPFASFDAAGENGRAVLPRSLQRTLHRLDALTLVLKTCVGDTCRRPYAALFPDHAGEVVLQHALHRRYDAYFEALPKVHFSDCRLGFQTRNEKPEWEADLAFPGLRAPPAEPSPVPGSSASDNQAVFVIQ</sequence>
<protein>
    <recommendedName>
        <fullName evidence="2">Arylsulfatase</fullName>
        <shortName evidence="2">AS</shortName>
        <ecNumber evidence="2">3.1.6.1</ecNumber>
    </recommendedName>
    <alternativeName>
        <fullName evidence="2">Aryl-sulfate sulphohydrolase</fullName>
    </alternativeName>
</protein>
<dbReference type="GO" id="GO:0005539">
    <property type="term" value="F:glycosaminoglycan binding"/>
    <property type="evidence" value="ECO:0007669"/>
    <property type="project" value="TreeGrafter"/>
</dbReference>
<dbReference type="GO" id="GO:0018958">
    <property type="term" value="P:phenol-containing compound metabolic process"/>
    <property type="evidence" value="ECO:0007669"/>
    <property type="project" value="InterPro"/>
</dbReference>
<reference evidence="5" key="1">
    <citation type="submission" date="2023-10" db="EMBL/GenBank/DDBJ databases">
        <authorList>
            <person name="Noh H."/>
        </authorList>
    </citation>
    <scope>NUCLEOTIDE SEQUENCE</scope>
    <source>
        <strain evidence="5">DUCC4014</strain>
    </source>
</reference>
<dbReference type="PANTHER" id="PTHR43108:SF8">
    <property type="entry name" value="SD21168P"/>
    <property type="match status" value="1"/>
</dbReference>
<evidence type="ECO:0000256" key="1">
    <source>
        <dbReference type="ARBA" id="ARBA00008779"/>
    </source>
</evidence>
<name>A0AAF0YH19_9TREE</name>
<dbReference type="AlphaFoldDB" id="A0AAF0YH19"/>
<dbReference type="RefSeq" id="XP_062629419.1">
    <property type="nucleotide sequence ID" value="XM_062773435.1"/>
</dbReference>
<proteinExistence type="inferred from homology"/>
<dbReference type="FunFam" id="3.40.720.10:FF:000051">
    <property type="entry name" value="Arylsulfatase"/>
    <property type="match status" value="1"/>
</dbReference>
<dbReference type="PANTHER" id="PTHR43108">
    <property type="entry name" value="N-ACETYLGLUCOSAMINE-6-SULFATASE FAMILY MEMBER"/>
    <property type="match status" value="1"/>
</dbReference>
<evidence type="ECO:0000313" key="5">
    <source>
        <dbReference type="EMBL" id="WOO83393.1"/>
    </source>
</evidence>
<evidence type="ECO:0000256" key="3">
    <source>
        <dbReference type="PIRSR" id="PIRSR000972-50"/>
    </source>
</evidence>
<dbReference type="PIRSF" id="PIRSF000972">
    <property type="entry name" value="Arylsulf_plant"/>
    <property type="match status" value="1"/>
</dbReference>
<dbReference type="SUPFAM" id="SSF53649">
    <property type="entry name" value="Alkaline phosphatase-like"/>
    <property type="match status" value="1"/>
</dbReference>
<gene>
    <name evidence="5" type="primary">ARS</name>
    <name evidence="5" type="ORF">LOC62_05G006919</name>
</gene>
<evidence type="ECO:0000313" key="6">
    <source>
        <dbReference type="Proteomes" id="UP000827549"/>
    </source>
</evidence>
<comment type="similarity">
    <text evidence="1 2">Belongs to the sulfatase family.</text>
</comment>
<feature type="domain" description="Sulfatase N-terminal" evidence="4">
    <location>
        <begin position="31"/>
        <end position="386"/>
    </location>
</feature>
<evidence type="ECO:0000256" key="2">
    <source>
        <dbReference type="PIRNR" id="PIRNR000972"/>
    </source>
</evidence>